<protein>
    <submittedName>
        <fullName evidence="6">Putative siderophore biosynthesis protein</fullName>
        <ecNumber evidence="6">6.3.2.-</ecNumber>
    </submittedName>
    <submittedName>
        <fullName evidence="5">Siderophore biosynthesis protein SbnE</fullName>
    </submittedName>
</protein>
<dbReference type="Pfam" id="PF04183">
    <property type="entry name" value="IucA_IucC"/>
    <property type="match status" value="1"/>
</dbReference>
<dbReference type="PANTHER" id="PTHR34384:SF5">
    <property type="entry name" value="L-2,3-DIAMINOPROPANOATE--CITRATE LIGASE"/>
    <property type="match status" value="1"/>
</dbReference>
<evidence type="ECO:0000259" key="4">
    <source>
        <dbReference type="Pfam" id="PF06276"/>
    </source>
</evidence>
<feature type="domain" description="Aerobactin siderophore biosynthesis IucA/IucC N-terminal" evidence="3">
    <location>
        <begin position="132"/>
        <end position="362"/>
    </location>
</feature>
<evidence type="ECO:0000256" key="2">
    <source>
        <dbReference type="ARBA" id="ARBA00007832"/>
    </source>
</evidence>
<accession>A0A380BX92</accession>
<sequence>MTDVQNKNIAAHAAVERMLNVYFREHQLYHRQPEDNMWHITIDDSQQLTGQFHYWSAMGHHAYEPEIQLQQTAVTTSLAPLEVITKLCDKLGQGDAVLSERMSEISNDIKNSIERTAHYLAYREQQQSLNPYILSEQSLYLGHPFHPTPKSSVGFSEADLQRYAPECQAKFQLYYVEVANELIVERYVTGTAVSVNDTLLALAKLSTSELTEGYTLLPLHPFQLTVLQDNADFQQWVTQGLIKLIGERGHVLYPTSSVRTVFAKELNIYLKLPIQVKITNFVRTNDYEQVERTIDAAQVIAAIKTEYETAQFKLMFEQGYRALRPHKTKENFDLLANSAMIVREGIENYHPQKEIHVLASLFETMPHSCNSLLSKQLSMSKLTVKTWLKDYLNLTLKPMLQLFVNTGVSLEGHVQNSLIELKDGRPIAYYVRDLEGVCLSRKKAEAAQLAPQVVANNSPVVYSDEAAWQRFKYYIIVNHLGHLVATVGKHKGEELTLWSHVHDILQSWLQEETSSAAWSTYVTDLCNSPVFAAKANLISKIHDCGENPIYTDIPNPIAMTKEVQYDT</sequence>
<keyword evidence="6" id="KW-0436">Ligase</keyword>
<comment type="similarity">
    <text evidence="2">Belongs to the IucA/IucC family.</text>
</comment>
<feature type="domain" description="Aerobactin siderophore biosynthesis IucA/IucC-like C-terminal" evidence="4">
    <location>
        <begin position="386"/>
        <end position="547"/>
    </location>
</feature>
<dbReference type="Gene3D" id="6.10.250.3370">
    <property type="match status" value="1"/>
</dbReference>
<reference evidence="5 8" key="2">
    <citation type="submission" date="2019-07" db="EMBL/GenBank/DDBJ databases">
        <title>Whole genome shotgun sequence of Staphylococcus arlettae NBRC 109765.</title>
        <authorList>
            <person name="Hosoyama A."/>
            <person name="Uohara A."/>
            <person name="Ohji S."/>
            <person name="Ichikawa N."/>
        </authorList>
    </citation>
    <scope>NUCLEOTIDE SEQUENCE [LARGE SCALE GENOMIC DNA]</scope>
    <source>
        <strain evidence="5 8">NBRC 109765</strain>
    </source>
</reference>
<dbReference type="InterPro" id="IPR037455">
    <property type="entry name" value="LucA/IucC-like"/>
</dbReference>
<reference evidence="6 7" key="1">
    <citation type="submission" date="2018-06" db="EMBL/GenBank/DDBJ databases">
        <authorList>
            <consortium name="Pathogen Informatics"/>
            <person name="Doyle S."/>
        </authorList>
    </citation>
    <scope>NUCLEOTIDE SEQUENCE [LARGE SCALE GENOMIC DNA]</scope>
    <source>
        <strain evidence="6 7">NCTC12413</strain>
    </source>
</reference>
<comment type="pathway">
    <text evidence="1">Siderophore biosynthesis.</text>
</comment>
<dbReference type="Pfam" id="PF06276">
    <property type="entry name" value="FhuF"/>
    <property type="match status" value="1"/>
</dbReference>
<dbReference type="PANTHER" id="PTHR34384">
    <property type="entry name" value="L-2,3-DIAMINOPROPANOATE--CITRATE LIGASE"/>
    <property type="match status" value="1"/>
</dbReference>
<keyword evidence="8" id="KW-1185">Reference proteome</keyword>
<name>A0A380BX92_9STAP</name>
<dbReference type="InterPro" id="IPR007310">
    <property type="entry name" value="Aerobactin_biosyn_IucA/IucC_N"/>
</dbReference>
<dbReference type="InterPro" id="IPR022770">
    <property type="entry name" value="IucA/IucC-like_C"/>
</dbReference>
<evidence type="ECO:0000313" key="8">
    <source>
        <dbReference type="Proteomes" id="UP000321598"/>
    </source>
</evidence>
<proteinExistence type="inferred from homology"/>
<dbReference type="AlphaFoldDB" id="A0A380BX92"/>
<dbReference type="Proteomes" id="UP000254956">
    <property type="component" value="Unassembled WGS sequence"/>
</dbReference>
<evidence type="ECO:0000259" key="3">
    <source>
        <dbReference type="Pfam" id="PF04183"/>
    </source>
</evidence>
<dbReference type="GO" id="GO:0019290">
    <property type="term" value="P:siderophore biosynthetic process"/>
    <property type="evidence" value="ECO:0007669"/>
    <property type="project" value="InterPro"/>
</dbReference>
<dbReference type="Gene3D" id="1.10.510.40">
    <property type="match status" value="1"/>
</dbReference>
<organism evidence="6 7">
    <name type="scientific">Staphylococcus arlettae</name>
    <dbReference type="NCBI Taxonomy" id="29378"/>
    <lineage>
        <taxon>Bacteria</taxon>
        <taxon>Bacillati</taxon>
        <taxon>Bacillota</taxon>
        <taxon>Bacilli</taxon>
        <taxon>Bacillales</taxon>
        <taxon>Staphylococcaceae</taxon>
        <taxon>Staphylococcus</taxon>
    </lineage>
</organism>
<gene>
    <name evidence="6" type="primary">iucA_1</name>
    <name evidence="6" type="ORF">NCTC12413_00187</name>
    <name evidence="5" type="ORF">SAR03_23530</name>
</gene>
<evidence type="ECO:0000256" key="1">
    <source>
        <dbReference type="ARBA" id="ARBA00004924"/>
    </source>
</evidence>
<evidence type="ECO:0000313" key="6">
    <source>
        <dbReference type="EMBL" id="SUJ07775.1"/>
    </source>
</evidence>
<dbReference type="STRING" id="1212545.SARL_10141"/>
<evidence type="ECO:0000313" key="7">
    <source>
        <dbReference type="Proteomes" id="UP000254956"/>
    </source>
</evidence>
<dbReference type="EMBL" id="UGZE01000001">
    <property type="protein sequence ID" value="SUJ07775.1"/>
    <property type="molecule type" value="Genomic_DNA"/>
</dbReference>
<dbReference type="Proteomes" id="UP000321598">
    <property type="component" value="Unassembled WGS sequence"/>
</dbReference>
<dbReference type="OrthoDB" id="2989563at2"/>
<dbReference type="EC" id="6.3.2.-" evidence="6"/>
<evidence type="ECO:0000313" key="5">
    <source>
        <dbReference type="EMBL" id="GEQ01316.1"/>
    </source>
</evidence>
<dbReference type="EMBL" id="BKAV01000033">
    <property type="protein sequence ID" value="GEQ01316.1"/>
    <property type="molecule type" value="Genomic_DNA"/>
</dbReference>
<dbReference type="GO" id="GO:0016881">
    <property type="term" value="F:acid-amino acid ligase activity"/>
    <property type="evidence" value="ECO:0007669"/>
    <property type="project" value="UniProtKB-ARBA"/>
</dbReference>